<evidence type="ECO:0008006" key="3">
    <source>
        <dbReference type="Google" id="ProtNLM"/>
    </source>
</evidence>
<sequence>MRRGKMLRLRRGVYVPAEVWLRSHPSERYRLAVAAESLQNPNAVFCRESALSIHGLPLLAVPRQIHLRVASRGSVRTSRQTPLTGSVSKAEFLRRARLAGVIDETEVPPYALRGFDTARHLDSGGLTQSEKQGLDLPTPAAGSEVQENLVVNVEPLALSLVDTAVRLPFAGAVVLLDAALHGAPARAPLDVAQLGEIADVQLSARRRQYLKRLLHFASPLSESPGESLARVRFHELGFAPPQLQVTLQVHNKAYRLDFCWEAVGVVVEFDGWLKYRMENSTFDEVYKQEKIREDAIRSTRRTVVRIYWEDLMEPHCRRLIELLTRAGVPRMA</sequence>
<gene>
    <name evidence="1" type="ORF">GNZ21_06305</name>
</gene>
<dbReference type="OrthoDB" id="5517693at2"/>
<evidence type="ECO:0000313" key="2">
    <source>
        <dbReference type="Proteomes" id="UP000460157"/>
    </source>
</evidence>
<organism evidence="1 2">
    <name type="scientific">Nesterenkonia alkaliphila</name>
    <dbReference type="NCBI Taxonomy" id="1463631"/>
    <lineage>
        <taxon>Bacteria</taxon>
        <taxon>Bacillati</taxon>
        <taxon>Actinomycetota</taxon>
        <taxon>Actinomycetes</taxon>
        <taxon>Micrococcales</taxon>
        <taxon>Micrococcaceae</taxon>
        <taxon>Nesterenkonia</taxon>
    </lineage>
</organism>
<accession>A0A7K1UIV0</accession>
<reference evidence="1 2" key="1">
    <citation type="submission" date="2019-12" db="EMBL/GenBank/DDBJ databases">
        <title>Nesterenkonia muleiensis sp. nov., a novel actinobacterium isolated from sap of Populus euphratica.</title>
        <authorList>
            <person name="Wang R."/>
        </authorList>
    </citation>
    <scope>NUCLEOTIDE SEQUENCE [LARGE SCALE GENOMIC DNA]</scope>
    <source>
        <strain evidence="1 2">F10</strain>
    </source>
</reference>
<evidence type="ECO:0000313" key="1">
    <source>
        <dbReference type="EMBL" id="MVT25971.1"/>
    </source>
</evidence>
<comment type="caution">
    <text evidence="1">The sequence shown here is derived from an EMBL/GenBank/DDBJ whole genome shotgun (WGS) entry which is preliminary data.</text>
</comment>
<keyword evidence="2" id="KW-1185">Reference proteome</keyword>
<proteinExistence type="predicted"/>
<protein>
    <recommendedName>
        <fullName evidence="3">DUF559 domain-containing protein</fullName>
    </recommendedName>
</protein>
<dbReference type="RefSeq" id="WP_157322475.1">
    <property type="nucleotide sequence ID" value="NZ_BMFX01000026.1"/>
</dbReference>
<name>A0A7K1UIV0_9MICC</name>
<dbReference type="EMBL" id="WRPM01000044">
    <property type="protein sequence ID" value="MVT25971.1"/>
    <property type="molecule type" value="Genomic_DNA"/>
</dbReference>
<dbReference type="AlphaFoldDB" id="A0A7K1UIV0"/>
<dbReference type="Proteomes" id="UP000460157">
    <property type="component" value="Unassembled WGS sequence"/>
</dbReference>